<dbReference type="CDD" id="cd00067">
    <property type="entry name" value="GAL4"/>
    <property type="match status" value="1"/>
</dbReference>
<dbReference type="HOGENOM" id="CLU_399574_0_0_1"/>
<gene>
    <name evidence="2" type="ORF">FOZG_09859</name>
</gene>
<dbReference type="GO" id="GO:0000981">
    <property type="term" value="F:DNA-binding transcription factor activity, RNA polymerase II-specific"/>
    <property type="evidence" value="ECO:0007669"/>
    <property type="project" value="InterPro"/>
</dbReference>
<keyword evidence="1" id="KW-0539">Nucleus</keyword>
<evidence type="ECO:0008006" key="3">
    <source>
        <dbReference type="Google" id="ProtNLM"/>
    </source>
</evidence>
<dbReference type="Proteomes" id="UP000030766">
    <property type="component" value="Unassembled WGS sequence"/>
</dbReference>
<reference evidence="2" key="1">
    <citation type="submission" date="2011-06" db="EMBL/GenBank/DDBJ databases">
        <title>The Genome Sequence of Fusarium oxysporum Fo47.</title>
        <authorList>
            <consortium name="The Broad Institute Genome Sequencing Platform"/>
            <person name="Ma L.-J."/>
            <person name="Gale L.R."/>
            <person name="Schwartz D.C."/>
            <person name="Zhou S."/>
            <person name="Corby-Kistler H."/>
            <person name="Young S.K."/>
            <person name="Zeng Q."/>
            <person name="Gargeya S."/>
            <person name="Fitzgerald M."/>
            <person name="Haas B."/>
            <person name="Abouelleil A."/>
            <person name="Alvarado L."/>
            <person name="Arachchi H.M."/>
            <person name="Berlin A."/>
            <person name="Brown A."/>
            <person name="Chapman S.B."/>
            <person name="Chen Z."/>
            <person name="Dunbar C."/>
            <person name="Freedman E."/>
            <person name="Gearin G."/>
            <person name="Gellesch M."/>
            <person name="Goldberg J."/>
            <person name="Griggs A."/>
            <person name="Gujja S."/>
            <person name="Heiman D."/>
            <person name="Howarth C."/>
            <person name="Larson L."/>
            <person name="Lui A."/>
            <person name="MacDonald P.J.P."/>
            <person name="Mehta T."/>
            <person name="Montmayeur A."/>
            <person name="Murphy C."/>
            <person name="Neiman D."/>
            <person name="Pearson M."/>
            <person name="Priest M."/>
            <person name="Roberts A."/>
            <person name="Saif S."/>
            <person name="Shea T."/>
            <person name="Shenoy N."/>
            <person name="Sisk P."/>
            <person name="Stolte C."/>
            <person name="Sykes S."/>
            <person name="Wortman J."/>
            <person name="Nusbaum C."/>
            <person name="Birren B."/>
        </authorList>
    </citation>
    <scope>NUCLEOTIDE SEQUENCE [LARGE SCALE GENOMIC DNA]</scope>
    <source>
        <strain evidence="2">Fo47</strain>
    </source>
</reference>
<name>W9K9R7_FUSOX</name>
<accession>W9K9R7</accession>
<proteinExistence type="predicted"/>
<dbReference type="PANTHER" id="PTHR35392:SF2">
    <property type="entry name" value="ZN(II)2CYS6 TRANSCRIPTION FACTOR (EUROFUNG)"/>
    <property type="match status" value="1"/>
</dbReference>
<sequence>MCKTFTDSFIDLVQPSHNFLIHTCYQLAMSHHYSPNSSILSVPDGDTRSASDVCDGTEPFSYANGDFRRGHVHFAAELGSAVEEAVASTVARHGGSGIDKSLAWEAIQSLARSKLDGLTSSLIAPGDQGFHTSNNFISAAETSLLFFGNAGSMDHDVPLMTGLDAFFQNEQPPGFENVQNLAVPELERTIYDDGPSSLWQMPIPSPSSGTITLPTNSPSLQEPWPDGDSVKSFTTDSTRTITTTPVPRRRGTAAGQAGQRLAIPQARHDDSWPQRNFRPLSKRSITQADRLMQIDVTKLPSQRSKRGRPSQRPSCARCKIQKRRCSGNAKACESCDVSSVYRHLCIPADFKGSRTLLHSLYQTRIQSLLDNVAEWPPVESCNAVNIEISNGFTPTMQVSLRPYVPFSRDALTHVLFRGTEAGMITPKAESTAFSLEDGTLTPEKIDAYCDSLAFDLALNEGRRATDRNRLASHILMFATTQCAGLQEVPSIEGIGLVQLALRFWAMQAVFFKYPWTIVKGASEIGMSPLDIPGCWFGKTLLPRLVNQQLDKAFETRMDELEREILEQLQNMILRRDRGTHWCAIFLTTFTLLHSLEKDSWNMHAWEYEKNRDGGTRWPLRRDPCDYYGQNKHIADTLTTYFRIVTNGHAPFAIDWTKSSNQGLLGESSHARSLIEGIQKDLQNPQSNYGRELYALSEFRRDDIESLNYHYTKRLILG</sequence>
<dbReference type="InterPro" id="IPR001138">
    <property type="entry name" value="Zn2Cys6_DnaBD"/>
</dbReference>
<evidence type="ECO:0000313" key="2">
    <source>
        <dbReference type="EMBL" id="EWZ38143.1"/>
    </source>
</evidence>
<dbReference type="AlphaFoldDB" id="W9K9R7"/>
<protein>
    <recommendedName>
        <fullName evidence="3">Zn(2)-C6 fungal-type domain-containing protein</fullName>
    </recommendedName>
</protein>
<dbReference type="VEuPathDB" id="FungiDB:FOZG_09859"/>
<dbReference type="PANTHER" id="PTHR35392">
    <property type="entry name" value="ZN(II)2CYS6 TRANSCRIPTION FACTOR (EUROFUNG)-RELATED-RELATED"/>
    <property type="match status" value="1"/>
</dbReference>
<dbReference type="InterPro" id="IPR052973">
    <property type="entry name" value="Fungal_sec-metab_reg_TF"/>
</dbReference>
<organism evidence="2">
    <name type="scientific">Fusarium oxysporum Fo47</name>
    <dbReference type="NCBI Taxonomy" id="660027"/>
    <lineage>
        <taxon>Eukaryota</taxon>
        <taxon>Fungi</taxon>
        <taxon>Dikarya</taxon>
        <taxon>Ascomycota</taxon>
        <taxon>Pezizomycotina</taxon>
        <taxon>Sordariomycetes</taxon>
        <taxon>Hypocreomycetidae</taxon>
        <taxon>Hypocreales</taxon>
        <taxon>Nectriaceae</taxon>
        <taxon>Fusarium</taxon>
        <taxon>Fusarium oxysporum species complex</taxon>
    </lineage>
</organism>
<dbReference type="GO" id="GO:0008270">
    <property type="term" value="F:zinc ion binding"/>
    <property type="evidence" value="ECO:0007669"/>
    <property type="project" value="InterPro"/>
</dbReference>
<dbReference type="EMBL" id="JH717901">
    <property type="protein sequence ID" value="EWZ38143.1"/>
    <property type="molecule type" value="Genomic_DNA"/>
</dbReference>
<reference evidence="2" key="2">
    <citation type="submission" date="2012-06" db="EMBL/GenBank/DDBJ databases">
        <title>Annotation of the Genome Sequence of Fusarium oxysporum Fo47.</title>
        <authorList>
            <consortium name="The Broad Institute Genomics Platform"/>
            <person name="Ma L.-J."/>
            <person name="Corby-Kistler H."/>
            <person name="Broz K."/>
            <person name="Gale L.R."/>
            <person name="Jonkers W."/>
            <person name="O'Donnell K."/>
            <person name="Ploetz R."/>
            <person name="Steinberg C."/>
            <person name="Schwartz D.C."/>
            <person name="VanEtten H."/>
            <person name="Zhou S."/>
            <person name="Young S.K."/>
            <person name="Zeng Q."/>
            <person name="Gargeya S."/>
            <person name="Fitzgerald M."/>
            <person name="Abouelleil A."/>
            <person name="Alvarado L."/>
            <person name="Chapman S.B."/>
            <person name="Gainer-Dewar J."/>
            <person name="Goldberg J."/>
            <person name="Griggs A."/>
            <person name="Gujja S."/>
            <person name="Hansen M."/>
            <person name="Howarth C."/>
            <person name="Imamovic A."/>
            <person name="Ireland A."/>
            <person name="Larimer J."/>
            <person name="McCowan C."/>
            <person name="Murphy C."/>
            <person name="Pearson M."/>
            <person name="Poon T.W."/>
            <person name="Priest M."/>
            <person name="Roberts A."/>
            <person name="Saif S."/>
            <person name="Shea T."/>
            <person name="Sykes S."/>
            <person name="Wortman J."/>
            <person name="Nusbaum C."/>
            <person name="Birren B."/>
        </authorList>
    </citation>
    <scope>NUCLEOTIDE SEQUENCE</scope>
    <source>
        <strain evidence="2">Fo47</strain>
    </source>
</reference>
<evidence type="ECO:0000256" key="1">
    <source>
        <dbReference type="ARBA" id="ARBA00023242"/>
    </source>
</evidence>